<sequence length="40" mass="4325">MTHNEMKLLETSLLANVSGGKRNSLLCGLCDISIPCALDY</sequence>
<evidence type="ECO:0000313" key="1">
    <source>
        <dbReference type="EMBL" id="MEM5553244.1"/>
    </source>
</evidence>
<comment type="caution">
    <text evidence="1">The sequence shown here is derived from an EMBL/GenBank/DDBJ whole genome shotgun (WGS) entry which is preliminary data.</text>
</comment>
<organism evidence="1 2">
    <name type="scientific">Pseudoalteromonas neustonica</name>
    <dbReference type="NCBI Taxonomy" id="1840331"/>
    <lineage>
        <taxon>Bacteria</taxon>
        <taxon>Pseudomonadati</taxon>
        <taxon>Pseudomonadota</taxon>
        <taxon>Gammaproteobacteria</taxon>
        <taxon>Alteromonadales</taxon>
        <taxon>Pseudoalteromonadaceae</taxon>
        <taxon>Pseudoalteromonas</taxon>
    </lineage>
</organism>
<gene>
    <name evidence="1" type="ORF">WNY63_21280</name>
</gene>
<dbReference type="RefSeq" id="WP_342884725.1">
    <property type="nucleotide sequence ID" value="NZ_JBBMQU010000077.1"/>
</dbReference>
<accession>A0ABU9U893</accession>
<evidence type="ECO:0000313" key="2">
    <source>
        <dbReference type="Proteomes" id="UP001388366"/>
    </source>
</evidence>
<evidence type="ECO:0008006" key="3">
    <source>
        <dbReference type="Google" id="ProtNLM"/>
    </source>
</evidence>
<protein>
    <recommendedName>
        <fullName evidence="3">Bacteriocin</fullName>
    </recommendedName>
</protein>
<reference evidence="1 2" key="1">
    <citation type="submission" date="2024-03" db="EMBL/GenBank/DDBJ databases">
        <title>Community enrichment and isolation of bacterial strains for fucoidan degradation.</title>
        <authorList>
            <person name="Sichert A."/>
        </authorList>
    </citation>
    <scope>NUCLEOTIDE SEQUENCE [LARGE SCALE GENOMIC DNA]</scope>
    <source>
        <strain evidence="1 2">AS81</strain>
    </source>
</reference>
<name>A0ABU9U893_9GAMM</name>
<proteinExistence type="predicted"/>
<keyword evidence="2" id="KW-1185">Reference proteome</keyword>
<dbReference type="EMBL" id="JBBMQU010000077">
    <property type="protein sequence ID" value="MEM5553244.1"/>
    <property type="molecule type" value="Genomic_DNA"/>
</dbReference>
<dbReference type="Proteomes" id="UP001388366">
    <property type="component" value="Unassembled WGS sequence"/>
</dbReference>